<feature type="transmembrane region" description="Helical" evidence="1">
    <location>
        <begin position="118"/>
        <end position="138"/>
    </location>
</feature>
<keyword evidence="1" id="KW-0812">Transmembrane</keyword>
<feature type="transmembrane region" description="Helical" evidence="1">
    <location>
        <begin position="216"/>
        <end position="235"/>
    </location>
</feature>
<feature type="transmembrane region" description="Helical" evidence="1">
    <location>
        <begin position="90"/>
        <end position="106"/>
    </location>
</feature>
<dbReference type="AlphaFoldDB" id="A0A2S8FLG1"/>
<keyword evidence="1" id="KW-0472">Membrane</keyword>
<dbReference type="EMBL" id="PUIB01000018">
    <property type="protein sequence ID" value="PQO33006.1"/>
    <property type="molecule type" value="Genomic_DNA"/>
</dbReference>
<evidence type="ECO:0000256" key="1">
    <source>
        <dbReference type="SAM" id="Phobius"/>
    </source>
</evidence>
<feature type="transmembrane region" description="Helical" evidence="1">
    <location>
        <begin position="29"/>
        <end position="50"/>
    </location>
</feature>
<proteinExistence type="predicted"/>
<feature type="transmembrane region" description="Helical" evidence="1">
    <location>
        <begin position="65"/>
        <end position="83"/>
    </location>
</feature>
<comment type="caution">
    <text evidence="2">The sequence shown here is derived from an EMBL/GenBank/DDBJ whole genome shotgun (WGS) entry which is preliminary data.</text>
</comment>
<protein>
    <submittedName>
        <fullName evidence="2">Uncharacterized protein</fullName>
    </submittedName>
</protein>
<keyword evidence="1" id="KW-1133">Transmembrane helix</keyword>
<name>A0A2S8FLG1_9BACT</name>
<dbReference type="Proteomes" id="UP000239388">
    <property type="component" value="Unassembled WGS sequence"/>
</dbReference>
<sequence length="282" mass="30861">MHEPNPFQTPSTIAEEVSTDSFPPSPWSALSLLSTALVLGFVVMLLAVAWQSDFSQTVPSQWTDYFFWLEVGLIQAIVLGLWLGAGRGHIAVRIVVGALLLYGQSWEMSRILSDVLPTYLTLTVATLAATIDTILLAISAQRTARRVAGSCMKIFLPAVLCGGYLYLTESDLADYYQFTLRSLGNPDRFISIVLAFALFGVVAGLHLLVRKHRLSWPWHVGSFLLLIPAPLLTSYLSGQSLVDLAVGELAVLVLVFAVDRMLQSFAGWFFPLPGNAEEAAEE</sequence>
<feature type="transmembrane region" description="Helical" evidence="1">
    <location>
        <begin position="188"/>
        <end position="209"/>
    </location>
</feature>
<feature type="transmembrane region" description="Helical" evidence="1">
    <location>
        <begin position="150"/>
        <end position="168"/>
    </location>
</feature>
<feature type="transmembrane region" description="Helical" evidence="1">
    <location>
        <begin position="241"/>
        <end position="258"/>
    </location>
</feature>
<accession>A0A2S8FLG1</accession>
<evidence type="ECO:0000313" key="2">
    <source>
        <dbReference type="EMBL" id="PQO33006.1"/>
    </source>
</evidence>
<organism evidence="2 3">
    <name type="scientific">Blastopirellula marina</name>
    <dbReference type="NCBI Taxonomy" id="124"/>
    <lineage>
        <taxon>Bacteria</taxon>
        <taxon>Pseudomonadati</taxon>
        <taxon>Planctomycetota</taxon>
        <taxon>Planctomycetia</taxon>
        <taxon>Pirellulales</taxon>
        <taxon>Pirellulaceae</taxon>
        <taxon>Blastopirellula</taxon>
    </lineage>
</organism>
<reference evidence="2 3" key="1">
    <citation type="submission" date="2018-02" db="EMBL/GenBank/DDBJ databases">
        <title>Comparative genomes isolates from brazilian mangrove.</title>
        <authorList>
            <person name="Araujo J.E."/>
            <person name="Taketani R.G."/>
            <person name="Silva M.C.P."/>
            <person name="Loureco M.V."/>
            <person name="Andreote F.D."/>
        </authorList>
    </citation>
    <scope>NUCLEOTIDE SEQUENCE [LARGE SCALE GENOMIC DNA]</scope>
    <source>
        <strain evidence="2 3">NAP PRIS-MGV</strain>
    </source>
</reference>
<evidence type="ECO:0000313" key="3">
    <source>
        <dbReference type="Proteomes" id="UP000239388"/>
    </source>
</evidence>
<gene>
    <name evidence="2" type="ORF">C5Y98_17880</name>
</gene>